<dbReference type="InterPro" id="IPR015943">
    <property type="entry name" value="WD40/YVTN_repeat-like_dom_sf"/>
</dbReference>
<evidence type="ECO:0000313" key="1">
    <source>
        <dbReference type="EMBL" id="GAA3859191.1"/>
    </source>
</evidence>
<proteinExistence type="predicted"/>
<dbReference type="PROSITE" id="PS51318">
    <property type="entry name" value="TAT"/>
    <property type="match status" value="1"/>
</dbReference>
<accession>A0ABP7JY71</accession>
<dbReference type="InterPro" id="IPR006311">
    <property type="entry name" value="TAT_signal"/>
</dbReference>
<dbReference type="PIRSF" id="PIRSF028101">
    <property type="entry name" value="UCP028101"/>
    <property type="match status" value="1"/>
</dbReference>
<reference evidence="2" key="1">
    <citation type="journal article" date="2019" name="Int. J. Syst. Evol. Microbiol.">
        <title>The Global Catalogue of Microorganisms (GCM) 10K type strain sequencing project: providing services to taxonomists for standard genome sequencing and annotation.</title>
        <authorList>
            <consortium name="The Broad Institute Genomics Platform"/>
            <consortium name="The Broad Institute Genome Sequencing Center for Infectious Disease"/>
            <person name="Wu L."/>
            <person name="Ma J."/>
        </authorList>
    </citation>
    <scope>NUCLEOTIDE SEQUENCE [LARGE SCALE GENOMIC DNA]</scope>
    <source>
        <strain evidence="2">JCM 17190</strain>
    </source>
</reference>
<name>A0ABP7JY71_9RHOB</name>
<dbReference type="Proteomes" id="UP001399917">
    <property type="component" value="Unassembled WGS sequence"/>
</dbReference>
<dbReference type="Pfam" id="PF07433">
    <property type="entry name" value="DUF1513"/>
    <property type="match status" value="1"/>
</dbReference>
<dbReference type="SUPFAM" id="SSF50969">
    <property type="entry name" value="YVTN repeat-like/Quinoprotein amine dehydrogenase"/>
    <property type="match status" value="1"/>
</dbReference>
<dbReference type="EMBL" id="BAABDF010000003">
    <property type="protein sequence ID" value="GAA3859191.1"/>
    <property type="molecule type" value="Genomic_DNA"/>
</dbReference>
<dbReference type="Gene3D" id="2.130.10.10">
    <property type="entry name" value="YVTN repeat-like/Quinoprotein amine dehydrogenase"/>
    <property type="match status" value="1"/>
</dbReference>
<sequence>MPTRRAFIGGLAAASAYAGRGWAKVGHPAYLAAARDGTGAYRLFGLDEDGNGLFSVDLPDRGHAAAAHPHRAQAVAFARRPGTFAIVIDCETGRTTSVLNAPAGMHFYGHGAFSADGTRLFTTENEFDTATGMIGVWDVADGYRRIGSFASGGIGPHDVRLMPDGRTLVVANGGIETHPDSGRAKLNIPFMQPNLTYVSLSGEIVEQVEPEASRHMNSIRHLAVSPDGLVAFAMQWQGDVSEAPSLVALHRRGAAFTYLDTPPDEHRKMQGYAGSIAFSGNGAQVAITSPRGGLVQVFDVATARYRRSISMADVCGVAPAQGGFTITSGTGEIGRPDGASAGVLIQHDVQWDNHLVALHA</sequence>
<dbReference type="InterPro" id="IPR011044">
    <property type="entry name" value="Quino_amine_DH_bsu"/>
</dbReference>
<keyword evidence="2" id="KW-1185">Reference proteome</keyword>
<dbReference type="InterPro" id="IPR008311">
    <property type="entry name" value="UCP028101"/>
</dbReference>
<comment type="caution">
    <text evidence="1">The sequence shown here is derived from an EMBL/GenBank/DDBJ whole genome shotgun (WGS) entry which is preliminary data.</text>
</comment>
<organism evidence="1 2">
    <name type="scientific">Celeribacter arenosi</name>
    <dbReference type="NCBI Taxonomy" id="792649"/>
    <lineage>
        <taxon>Bacteria</taxon>
        <taxon>Pseudomonadati</taxon>
        <taxon>Pseudomonadota</taxon>
        <taxon>Alphaproteobacteria</taxon>
        <taxon>Rhodobacterales</taxon>
        <taxon>Roseobacteraceae</taxon>
        <taxon>Celeribacter</taxon>
    </lineage>
</organism>
<dbReference type="RefSeq" id="WP_344843658.1">
    <property type="nucleotide sequence ID" value="NZ_BAABDF010000003.1"/>
</dbReference>
<gene>
    <name evidence="1" type="ORF">GCM10022404_07510</name>
</gene>
<protein>
    <submittedName>
        <fullName evidence="1">DUF1513 domain-containing protein</fullName>
    </submittedName>
</protein>
<evidence type="ECO:0000313" key="2">
    <source>
        <dbReference type="Proteomes" id="UP001399917"/>
    </source>
</evidence>